<comment type="catalytic activity">
    <reaction evidence="1">
        <text>ATP + protein L-histidine = ADP + protein N-phospho-L-histidine.</text>
        <dbReference type="EC" id="2.7.13.3"/>
    </reaction>
</comment>
<keyword evidence="11" id="KW-0902">Two-component regulatory system</keyword>
<keyword evidence="9" id="KW-0067">ATP-binding</keyword>
<proteinExistence type="predicted"/>
<dbReference type="GO" id="GO:0004673">
    <property type="term" value="F:protein histidine kinase activity"/>
    <property type="evidence" value="ECO:0007669"/>
    <property type="project" value="UniProtKB-EC"/>
</dbReference>
<dbReference type="Pfam" id="PF08376">
    <property type="entry name" value="NIT"/>
    <property type="match status" value="1"/>
</dbReference>
<dbReference type="Pfam" id="PF02518">
    <property type="entry name" value="HATPase_c"/>
    <property type="match status" value="1"/>
</dbReference>
<dbReference type="EC" id="2.7.13.3" evidence="3"/>
<dbReference type="EMBL" id="CM001466">
    <property type="protein sequence ID" value="EHY89111.1"/>
    <property type="molecule type" value="Genomic_DNA"/>
</dbReference>
<dbReference type="InterPro" id="IPR013587">
    <property type="entry name" value="Nitrate/nitrite_sensing"/>
</dbReference>
<dbReference type="HOGENOM" id="CLU_002554_0_0_11"/>
<dbReference type="InterPro" id="IPR003660">
    <property type="entry name" value="HAMP_dom"/>
</dbReference>
<keyword evidence="10 13" id="KW-1133">Transmembrane helix</keyword>
<evidence type="ECO:0000256" key="4">
    <source>
        <dbReference type="ARBA" id="ARBA00022553"/>
    </source>
</evidence>
<dbReference type="SUPFAM" id="SSF55874">
    <property type="entry name" value="ATPase domain of HSP90 chaperone/DNA topoisomerase II/histidine kinase"/>
    <property type="match status" value="1"/>
</dbReference>
<dbReference type="InterPro" id="IPR036890">
    <property type="entry name" value="HATPase_C_sf"/>
</dbReference>
<keyword evidence="6 13" id="KW-0812">Transmembrane</keyword>
<evidence type="ECO:0000256" key="5">
    <source>
        <dbReference type="ARBA" id="ARBA00022679"/>
    </source>
</evidence>
<evidence type="ECO:0000256" key="11">
    <source>
        <dbReference type="ARBA" id="ARBA00023012"/>
    </source>
</evidence>
<sequence length="901" mass="97812">MTRRSERPRDGAATAERAGGRWRVRNWRLRTKLVAILLIPAVAVLVLVALRATDDLDRAATFSEGAERIRVETTVAEVVHQLQRERDLTVRHVAGGREGSLDELKEQRERVDAAIGEFDRTLAGSAHALSPETLALFERIGQEFGTLTGLRYAGENTALPSEAVLRSYSDLISDVLGVGEVFVSDAVDRELAGSRLVANALARVKDQLSIRRAVVAQALARGSLTKDVERALVSAEAQLAAAKDDFTTFATPRQRRMYDDTVIGLVVDLGNGIVESVLTRAENGGDLAGLSADEWDRASTYTVNLVKRVQEQLLEDLQERSDALAADARSSAGTDAGVVLGALLLGAILAVVVARSLLRPLRALRSSALDVAEHKLPAAVDDILTEENPTPEHMYTRAVEPVPVHTRDELGEVARAFDAVHGEAVRLAGQQAMLRENVNSMFVNLSRRSQDLVERQLVVLDRMEEHEQDPEILGGLYELDHLATRMRRNSENLLVLAGEDGGRPLPGSVPASEIIGAALSEVEHYQRISVETPPMLSVQGDVASDLIHVIAELFENATAYSPEREMVTVVSSVTRERQWRIEITDRGAGMPETEIRRANTRLAEPPDVDVEVSRRMGLYVVGRLARRHQIEVRLAAAEPRGLTATVLVPAEFVEPDNPESIELPVPSTASASAEVPPASPVSHALGVAANVHVEAVVEADEDDWAGAPQPDEPAELDRLPLLTHSLDEWTLEDDRLVGATVFEPAELPDETPRRTTVELGAQPAWPTEDDDARHPPALEEEVPTDRLPAYQAVLSQWFPETDIPGADEVSWPGEPTGPGEVVDDETDLERTEPTATGAGAIASALADEEDDTVPGPVAPRHGVVDRRGERPPPVNRSPEAVRARMASLQRGVQRGRHAGGD</sequence>
<dbReference type="InterPro" id="IPR003594">
    <property type="entry name" value="HATPase_dom"/>
</dbReference>
<dbReference type="GO" id="GO:0005524">
    <property type="term" value="F:ATP binding"/>
    <property type="evidence" value="ECO:0007669"/>
    <property type="project" value="UniProtKB-KW"/>
</dbReference>
<feature type="compositionally biased region" description="Low complexity" evidence="12">
    <location>
        <begin position="834"/>
        <end position="845"/>
    </location>
</feature>
<dbReference type="InterPro" id="IPR050980">
    <property type="entry name" value="2C_sensor_his_kinase"/>
</dbReference>
<dbReference type="PROSITE" id="PS50109">
    <property type="entry name" value="HIS_KIN"/>
    <property type="match status" value="1"/>
</dbReference>
<dbReference type="AlphaFoldDB" id="H8G3U3"/>
<feature type="region of interest" description="Disordered" evidence="12">
    <location>
        <begin position="802"/>
        <end position="901"/>
    </location>
</feature>
<evidence type="ECO:0000256" key="12">
    <source>
        <dbReference type="SAM" id="MobiDB-lite"/>
    </source>
</evidence>
<dbReference type="Proteomes" id="UP000004705">
    <property type="component" value="Chromosome"/>
</dbReference>
<evidence type="ECO:0000256" key="9">
    <source>
        <dbReference type="ARBA" id="ARBA00022840"/>
    </source>
</evidence>
<dbReference type="RefSeq" id="WP_005441457.1">
    <property type="nucleotide sequence ID" value="NZ_CM001466.1"/>
</dbReference>
<gene>
    <name evidence="15" type="ORF">SacazDRAFT_02200</name>
</gene>
<keyword evidence="5" id="KW-0808">Transferase</keyword>
<dbReference type="GO" id="GO:0000160">
    <property type="term" value="P:phosphorelay signal transduction system"/>
    <property type="evidence" value="ECO:0007669"/>
    <property type="project" value="UniProtKB-KW"/>
</dbReference>
<keyword evidence="16" id="KW-1185">Reference proteome</keyword>
<dbReference type="Gene3D" id="3.30.565.10">
    <property type="entry name" value="Histidine kinase-like ATPase, C-terminal domain"/>
    <property type="match status" value="1"/>
</dbReference>
<feature type="region of interest" description="Disordered" evidence="12">
    <location>
        <begin position="745"/>
        <end position="787"/>
    </location>
</feature>
<keyword evidence="7" id="KW-0547">Nucleotide-binding</keyword>
<evidence type="ECO:0000313" key="16">
    <source>
        <dbReference type="Proteomes" id="UP000004705"/>
    </source>
</evidence>
<name>H8G3U3_9PSEU</name>
<feature type="transmembrane region" description="Helical" evidence="13">
    <location>
        <begin position="33"/>
        <end position="52"/>
    </location>
</feature>
<dbReference type="SMART" id="SM00304">
    <property type="entry name" value="HAMP"/>
    <property type="match status" value="1"/>
</dbReference>
<dbReference type="CDD" id="cd06225">
    <property type="entry name" value="HAMP"/>
    <property type="match status" value="1"/>
</dbReference>
<evidence type="ECO:0000256" key="13">
    <source>
        <dbReference type="SAM" id="Phobius"/>
    </source>
</evidence>
<evidence type="ECO:0000256" key="3">
    <source>
        <dbReference type="ARBA" id="ARBA00012438"/>
    </source>
</evidence>
<dbReference type="OrthoDB" id="3502710at2"/>
<dbReference type="PANTHER" id="PTHR44936">
    <property type="entry name" value="SENSOR PROTEIN CREC"/>
    <property type="match status" value="1"/>
</dbReference>
<evidence type="ECO:0000256" key="10">
    <source>
        <dbReference type="ARBA" id="ARBA00022989"/>
    </source>
</evidence>
<evidence type="ECO:0000313" key="15">
    <source>
        <dbReference type="EMBL" id="EHY89111.1"/>
    </source>
</evidence>
<evidence type="ECO:0000256" key="6">
    <source>
        <dbReference type="ARBA" id="ARBA00022692"/>
    </source>
</evidence>
<organism evidence="15 16">
    <name type="scientific">Saccharomonospora azurea NA-128</name>
    <dbReference type="NCBI Taxonomy" id="882081"/>
    <lineage>
        <taxon>Bacteria</taxon>
        <taxon>Bacillati</taxon>
        <taxon>Actinomycetota</taxon>
        <taxon>Actinomycetes</taxon>
        <taxon>Pseudonocardiales</taxon>
        <taxon>Pseudonocardiaceae</taxon>
        <taxon>Saccharomonospora</taxon>
    </lineage>
</organism>
<dbReference type="Gene3D" id="6.10.340.10">
    <property type="match status" value="1"/>
</dbReference>
<evidence type="ECO:0000256" key="8">
    <source>
        <dbReference type="ARBA" id="ARBA00022777"/>
    </source>
</evidence>
<dbReference type="Pfam" id="PF00672">
    <property type="entry name" value="HAMP"/>
    <property type="match status" value="1"/>
</dbReference>
<evidence type="ECO:0000256" key="1">
    <source>
        <dbReference type="ARBA" id="ARBA00000085"/>
    </source>
</evidence>
<keyword evidence="4" id="KW-0597">Phosphoprotein</keyword>
<protein>
    <recommendedName>
        <fullName evidence="3">histidine kinase</fullName>
        <ecNumber evidence="3">2.7.13.3</ecNumber>
    </recommendedName>
</protein>
<evidence type="ECO:0000256" key="7">
    <source>
        <dbReference type="ARBA" id="ARBA00022741"/>
    </source>
</evidence>
<keyword evidence="13" id="KW-0472">Membrane</keyword>
<dbReference type="GO" id="GO:0016020">
    <property type="term" value="C:membrane"/>
    <property type="evidence" value="ECO:0007669"/>
    <property type="project" value="UniProtKB-SubCell"/>
</dbReference>
<accession>H8G3U3</accession>
<dbReference type="SMART" id="SM00387">
    <property type="entry name" value="HATPase_c"/>
    <property type="match status" value="1"/>
</dbReference>
<comment type="subcellular location">
    <subcellularLocation>
        <location evidence="2">Membrane</location>
    </subcellularLocation>
</comment>
<evidence type="ECO:0000256" key="2">
    <source>
        <dbReference type="ARBA" id="ARBA00004370"/>
    </source>
</evidence>
<dbReference type="PANTHER" id="PTHR44936:SF9">
    <property type="entry name" value="SENSOR PROTEIN CREC"/>
    <property type="match status" value="1"/>
</dbReference>
<keyword evidence="8 15" id="KW-0418">Kinase</keyword>
<reference evidence="15 16" key="1">
    <citation type="journal article" date="2012" name="Stand. Genomic Sci.">
        <title>Genome sequence of the soil bacterium Saccharomonospora azurea type strain (NA-128(T)).</title>
        <authorList>
            <person name="Klenk H.P."/>
            <person name="Held B."/>
            <person name="Lucas S."/>
            <person name="Lapidus A."/>
            <person name="Copeland A."/>
            <person name="Hammon N."/>
            <person name="Pitluck S."/>
            <person name="Goodwin L.A."/>
            <person name="Han C."/>
            <person name="Tapia R."/>
            <person name="Brambilla E.M."/>
            <person name="Potter G."/>
            <person name="Land M."/>
            <person name="Ivanova N."/>
            <person name="Rohde M."/>
            <person name="Goker M."/>
            <person name="Detter J.C."/>
            <person name="Kyrpides N.C."/>
            <person name="Woyke T."/>
        </authorList>
    </citation>
    <scope>NUCLEOTIDE SEQUENCE [LARGE SCALE GENOMIC DNA]</scope>
    <source>
        <strain evidence="15 16">NA-128</strain>
    </source>
</reference>
<evidence type="ECO:0000259" key="14">
    <source>
        <dbReference type="PROSITE" id="PS50109"/>
    </source>
</evidence>
<feature type="domain" description="Histidine kinase" evidence="14">
    <location>
        <begin position="546"/>
        <end position="652"/>
    </location>
</feature>
<dbReference type="InterPro" id="IPR005467">
    <property type="entry name" value="His_kinase_dom"/>
</dbReference>